<dbReference type="PATRIC" id="fig|570277.3.peg.1570"/>
<evidence type="ECO:0000313" key="3">
    <source>
        <dbReference type="EMBL" id="AMO58105.1"/>
    </source>
</evidence>
<reference evidence="2 4" key="2">
    <citation type="journal article" date="2016" name="Front. Microbiol.">
        <title>Genomic Insight into the Host-Endosymbiont Relationship of Endozoicomonas montiporae CL-33(T) with its Coral Host.</title>
        <authorList>
            <person name="Ding J.-Y."/>
            <person name="Shiu J.-H."/>
            <person name="Chen W.-M."/>
            <person name="Chiang Y.-R."/>
            <person name="Tang S.-L."/>
        </authorList>
    </citation>
    <scope>NUCLEOTIDE SEQUENCE [LARGE SCALE GENOMIC DNA]</scope>
    <source>
        <strain evidence="2 4">CL-33</strain>
    </source>
</reference>
<proteinExistence type="predicted"/>
<dbReference type="EMBL" id="CP013251">
    <property type="protein sequence ID" value="AMO55621.1"/>
    <property type="molecule type" value="Genomic_DNA"/>
</dbReference>
<dbReference type="Proteomes" id="UP000071065">
    <property type="component" value="Chromosome"/>
</dbReference>
<evidence type="ECO:0000313" key="4">
    <source>
        <dbReference type="Proteomes" id="UP000071065"/>
    </source>
</evidence>
<keyword evidence="1" id="KW-1133">Transmembrane helix</keyword>
<dbReference type="AlphaFoldDB" id="A0A142BA45"/>
<dbReference type="EMBL" id="CP013251">
    <property type="protein sequence ID" value="AMO58105.1"/>
    <property type="molecule type" value="Genomic_DNA"/>
</dbReference>
<sequence length="48" mass="5198">MEEYKTNGQLKVQGDMTPQGADRAGFIVSLSTWLFGTAAVIAAISLYF</sequence>
<dbReference type="KEGG" id="emp:EZMO1_4181"/>
<evidence type="ECO:0000313" key="2">
    <source>
        <dbReference type="EMBL" id="AMO55621.1"/>
    </source>
</evidence>
<keyword evidence="1" id="KW-0472">Membrane</keyword>
<dbReference type="RefSeq" id="WP_160174037.1">
    <property type="nucleotide sequence ID" value="NZ_CP013251.1"/>
</dbReference>
<accession>A0A142BA45</accession>
<organism evidence="2">
    <name type="scientific">Endozoicomonas montiporae CL-33</name>
    <dbReference type="NCBI Taxonomy" id="570277"/>
    <lineage>
        <taxon>Bacteria</taxon>
        <taxon>Pseudomonadati</taxon>
        <taxon>Pseudomonadota</taxon>
        <taxon>Gammaproteobacteria</taxon>
        <taxon>Oceanospirillales</taxon>
        <taxon>Endozoicomonadaceae</taxon>
        <taxon>Endozoicomonas</taxon>
    </lineage>
</organism>
<name>A0A142BA45_9GAMM</name>
<dbReference type="STRING" id="570277.EZMO1_1450"/>
<gene>
    <name evidence="2" type="ORF">EZMO1_1450</name>
    <name evidence="3" type="ORF">EZMO1_4181</name>
</gene>
<evidence type="ECO:0000256" key="1">
    <source>
        <dbReference type="SAM" id="Phobius"/>
    </source>
</evidence>
<dbReference type="KEGG" id="emp:EZMO1_1450"/>
<keyword evidence="1" id="KW-0812">Transmembrane</keyword>
<reference evidence="2" key="1">
    <citation type="submission" date="2015-11" db="EMBL/GenBank/DDBJ databases">
        <authorList>
            <person name="Zhang Y."/>
            <person name="Guo Z."/>
        </authorList>
    </citation>
    <scope>NUCLEOTIDE SEQUENCE</scope>
    <source>
        <strain evidence="2">CL-33</strain>
    </source>
</reference>
<protein>
    <submittedName>
        <fullName evidence="2">Uncharacterized protein</fullName>
    </submittedName>
</protein>
<feature type="transmembrane region" description="Helical" evidence="1">
    <location>
        <begin position="24"/>
        <end position="47"/>
    </location>
</feature>